<evidence type="ECO:0000313" key="1">
    <source>
        <dbReference type="EMBL" id="CEH18046.1"/>
    </source>
</evidence>
<reference evidence="1 2" key="1">
    <citation type="submission" date="2014-09" db="EMBL/GenBank/DDBJ databases">
        <authorList>
            <person name="Magalhaes I.L.F."/>
            <person name="Oliveira U."/>
            <person name="Santos F.R."/>
            <person name="Vidigal T.H.D.A."/>
            <person name="Brescovit A.D."/>
            <person name="Santos A.J."/>
        </authorList>
    </citation>
    <scope>NUCLEOTIDE SEQUENCE [LARGE SCALE GENOMIC DNA]</scope>
</reference>
<name>A0A0P1BNU9_9BASI</name>
<dbReference type="AlphaFoldDB" id="A0A0P1BNU9"/>
<keyword evidence="2" id="KW-1185">Reference proteome</keyword>
<dbReference type="Proteomes" id="UP000054845">
    <property type="component" value="Unassembled WGS sequence"/>
</dbReference>
<protein>
    <submittedName>
        <fullName evidence="1">Uncharacterized protein</fullName>
    </submittedName>
</protein>
<proteinExistence type="predicted"/>
<accession>A0A0P1BNU9</accession>
<dbReference type="EMBL" id="CCYA01000269">
    <property type="protein sequence ID" value="CEH18046.1"/>
    <property type="molecule type" value="Genomic_DNA"/>
</dbReference>
<evidence type="ECO:0000313" key="2">
    <source>
        <dbReference type="Proteomes" id="UP000054845"/>
    </source>
</evidence>
<sequence length="223" mass="24713">MDQLYGSDFSTRASDRDRCVGHLSSSVYFASHLSGKATCLVVICEAVSNRMIWLLARVHKRARSLHGHPAPRRRVGLGFHYIAAAAQITNIRGRPRLRTSNHNGAREAWGLTITIARGTPSDRHIIPVRRIMLNTSRSHYYYHYLEQHTARKVIPLAPSVASYTGRSNQARAASCKLHKTVPSIMGSTTPSLPTSWLCTSTCPQSTTRFRTSLALVHPACDPA</sequence>
<organism evidence="1 2">
    <name type="scientific">Ceraceosorus bombacis</name>
    <dbReference type="NCBI Taxonomy" id="401625"/>
    <lineage>
        <taxon>Eukaryota</taxon>
        <taxon>Fungi</taxon>
        <taxon>Dikarya</taxon>
        <taxon>Basidiomycota</taxon>
        <taxon>Ustilaginomycotina</taxon>
        <taxon>Exobasidiomycetes</taxon>
        <taxon>Ceraceosorales</taxon>
        <taxon>Ceraceosoraceae</taxon>
        <taxon>Ceraceosorus</taxon>
    </lineage>
</organism>